<dbReference type="PROSITE" id="PS51186">
    <property type="entry name" value="GNAT"/>
    <property type="match status" value="1"/>
</dbReference>
<organism evidence="2 3">
    <name type="scientific">Bacillus salitolerans</name>
    <dbReference type="NCBI Taxonomy" id="1437434"/>
    <lineage>
        <taxon>Bacteria</taxon>
        <taxon>Bacillati</taxon>
        <taxon>Bacillota</taxon>
        <taxon>Bacilli</taxon>
        <taxon>Bacillales</taxon>
        <taxon>Bacillaceae</taxon>
        <taxon>Bacillus</taxon>
    </lineage>
</organism>
<reference evidence="3" key="1">
    <citation type="journal article" date="2019" name="Int. J. Syst. Evol. Microbiol.">
        <title>The Global Catalogue of Microorganisms (GCM) 10K type strain sequencing project: providing services to taxonomists for standard genome sequencing and annotation.</title>
        <authorList>
            <consortium name="The Broad Institute Genomics Platform"/>
            <consortium name="The Broad Institute Genome Sequencing Center for Infectious Disease"/>
            <person name="Wu L."/>
            <person name="Ma J."/>
        </authorList>
    </citation>
    <scope>NUCLEOTIDE SEQUENCE [LARGE SCALE GENOMIC DNA]</scope>
    <source>
        <strain evidence="3">CCUG 49339</strain>
    </source>
</reference>
<accession>A0ABW4LXE4</accession>
<dbReference type="GO" id="GO:0016746">
    <property type="term" value="F:acyltransferase activity"/>
    <property type="evidence" value="ECO:0007669"/>
    <property type="project" value="UniProtKB-KW"/>
</dbReference>
<name>A0ABW4LXE4_9BACI</name>
<evidence type="ECO:0000313" key="3">
    <source>
        <dbReference type="Proteomes" id="UP001597214"/>
    </source>
</evidence>
<dbReference type="PANTHER" id="PTHR43415:SF5">
    <property type="entry name" value="ACETYLTRANSFERASE"/>
    <property type="match status" value="1"/>
</dbReference>
<evidence type="ECO:0000313" key="2">
    <source>
        <dbReference type="EMBL" id="MFD1739241.1"/>
    </source>
</evidence>
<feature type="domain" description="N-acetyltransferase" evidence="1">
    <location>
        <begin position="14"/>
        <end position="172"/>
    </location>
</feature>
<protein>
    <submittedName>
        <fullName evidence="2">GNAT family N-acetyltransferase</fullName>
        <ecNumber evidence="2">2.3.-.-</ecNumber>
    </submittedName>
</protein>
<dbReference type="Pfam" id="PF13302">
    <property type="entry name" value="Acetyltransf_3"/>
    <property type="match status" value="1"/>
</dbReference>
<dbReference type="SUPFAM" id="SSF55729">
    <property type="entry name" value="Acyl-CoA N-acyltransferases (Nat)"/>
    <property type="match status" value="1"/>
</dbReference>
<evidence type="ECO:0000259" key="1">
    <source>
        <dbReference type="PROSITE" id="PS51186"/>
    </source>
</evidence>
<keyword evidence="3" id="KW-1185">Reference proteome</keyword>
<gene>
    <name evidence="2" type="ORF">ACFSCX_22430</name>
</gene>
<keyword evidence="2" id="KW-0012">Acyltransferase</keyword>
<dbReference type="InterPro" id="IPR000182">
    <property type="entry name" value="GNAT_dom"/>
</dbReference>
<dbReference type="PANTHER" id="PTHR43415">
    <property type="entry name" value="SPERMIDINE N(1)-ACETYLTRANSFERASE"/>
    <property type="match status" value="1"/>
</dbReference>
<dbReference type="EMBL" id="JBHUEM010000054">
    <property type="protein sequence ID" value="MFD1739241.1"/>
    <property type="molecule type" value="Genomic_DNA"/>
</dbReference>
<dbReference type="InterPro" id="IPR016181">
    <property type="entry name" value="Acyl_CoA_acyltransferase"/>
</dbReference>
<proteinExistence type="predicted"/>
<comment type="caution">
    <text evidence="2">The sequence shown here is derived from an EMBL/GenBank/DDBJ whole genome shotgun (WGS) entry which is preliminary data.</text>
</comment>
<dbReference type="RefSeq" id="WP_377930471.1">
    <property type="nucleotide sequence ID" value="NZ_JBHUEM010000054.1"/>
</dbReference>
<keyword evidence="2" id="KW-0808">Transferase</keyword>
<dbReference type="EC" id="2.3.-.-" evidence="2"/>
<dbReference type="Proteomes" id="UP001597214">
    <property type="component" value="Unassembled WGS sequence"/>
</dbReference>
<dbReference type="Gene3D" id="3.40.630.30">
    <property type="match status" value="1"/>
</dbReference>
<sequence>MTVNYSNLFHGALLKLSAPRLEDIDVMVSWGEDAEYLRNIDTDIALPRRREQLEAEIGSSSNSAYFRLRTIEKNELVGFVVIHSIEWNNRAGMLAIGIGDAANRNKGYGTDALQLILRFAFHELNLNRIGLDVIEYNERGIRAYEKVGFKQEGRMRESVYRDGKCYDRIMMSILRREWEAIHQLS</sequence>